<protein>
    <submittedName>
        <fullName evidence="1">Uncharacterized protein</fullName>
    </submittedName>
</protein>
<reference evidence="1 2" key="1">
    <citation type="journal article" date="2013" name="Genome Announc.">
        <title>Draft Genome Sequence of Sphingobium quisquiliarum Strain P25T, a Novel Hexachlorocyclohexane (HCH)-Degrading Bacterium Isolated from an HCH Dumpsite.</title>
        <authorList>
            <person name="Kumar Singh A."/>
            <person name="Sangwan N."/>
            <person name="Sharma A."/>
            <person name="Gupta V."/>
            <person name="Khurana J.P."/>
            <person name="Lal R."/>
        </authorList>
    </citation>
    <scope>NUCLEOTIDE SEQUENCE [LARGE SCALE GENOMIC DNA]</scope>
    <source>
        <strain evidence="1 2">P25</strain>
    </source>
</reference>
<keyword evidence="2" id="KW-1185">Reference proteome</keyword>
<proteinExistence type="predicted"/>
<evidence type="ECO:0000313" key="2">
    <source>
        <dbReference type="Proteomes" id="UP000015525"/>
    </source>
</evidence>
<name>T0GLS5_9SPHN</name>
<accession>T0GLS5</accession>
<evidence type="ECO:0000313" key="1">
    <source>
        <dbReference type="EMBL" id="EQB01647.1"/>
    </source>
</evidence>
<gene>
    <name evidence="1" type="ORF">L288_17645</name>
</gene>
<comment type="caution">
    <text evidence="1">The sequence shown here is derived from an EMBL/GenBank/DDBJ whole genome shotgun (WGS) entry which is preliminary data.</text>
</comment>
<dbReference type="EMBL" id="ATHO01000152">
    <property type="protein sequence ID" value="EQB01647.1"/>
    <property type="molecule type" value="Genomic_DNA"/>
</dbReference>
<sequence>MTVVMVEIAHRRFQSLLRLSFERCNRDMRHPNTNQMMFVYLLPSNGFHNILMKCKERLSYDRCQKNIGWGT</sequence>
<organism evidence="1 2">
    <name type="scientific">Sphingobium quisquiliarum P25</name>
    <dbReference type="NCBI Taxonomy" id="1329909"/>
    <lineage>
        <taxon>Bacteria</taxon>
        <taxon>Pseudomonadati</taxon>
        <taxon>Pseudomonadota</taxon>
        <taxon>Alphaproteobacteria</taxon>
        <taxon>Sphingomonadales</taxon>
        <taxon>Sphingomonadaceae</taxon>
        <taxon>Sphingobium</taxon>
    </lineage>
</organism>
<dbReference type="Proteomes" id="UP000015525">
    <property type="component" value="Unassembled WGS sequence"/>
</dbReference>
<dbReference type="AlphaFoldDB" id="T0GLS5"/>